<dbReference type="AlphaFoldDB" id="A0A645F653"/>
<gene>
    <name evidence="3" type="ORF">SDC9_157140</name>
</gene>
<evidence type="ECO:0000256" key="1">
    <source>
        <dbReference type="SAM" id="MobiDB-lite"/>
    </source>
</evidence>
<protein>
    <recommendedName>
        <fullName evidence="2">Transposase DDE domain-containing protein</fullName>
    </recommendedName>
</protein>
<name>A0A645F653_9ZZZZ</name>
<sequence>MYGSSEYPLQPIPSNGTTSRNLNNFGKLSRAEKRVMIFIRRDIPKQKQRQQTSEHPFGTIKHYDGAGYFLCKGKEKVTAEYALSCLGYDIRRAVKICGSVKSLIQRYQGIAMPNLSKMVEI</sequence>
<proteinExistence type="predicted"/>
<accession>A0A645F653</accession>
<dbReference type="Pfam" id="PF13751">
    <property type="entry name" value="DDE_Tnp_1_6"/>
    <property type="match status" value="1"/>
</dbReference>
<evidence type="ECO:0000313" key="3">
    <source>
        <dbReference type="EMBL" id="MPN09848.1"/>
    </source>
</evidence>
<organism evidence="3">
    <name type="scientific">bioreactor metagenome</name>
    <dbReference type="NCBI Taxonomy" id="1076179"/>
    <lineage>
        <taxon>unclassified sequences</taxon>
        <taxon>metagenomes</taxon>
        <taxon>ecological metagenomes</taxon>
    </lineage>
</organism>
<comment type="caution">
    <text evidence="3">The sequence shown here is derived from an EMBL/GenBank/DDBJ whole genome shotgun (WGS) entry which is preliminary data.</text>
</comment>
<dbReference type="EMBL" id="VSSQ01055971">
    <property type="protein sequence ID" value="MPN09848.1"/>
    <property type="molecule type" value="Genomic_DNA"/>
</dbReference>
<evidence type="ECO:0000259" key="2">
    <source>
        <dbReference type="Pfam" id="PF13751"/>
    </source>
</evidence>
<dbReference type="InterPro" id="IPR025668">
    <property type="entry name" value="Tnp_DDE_dom"/>
</dbReference>
<reference evidence="3" key="1">
    <citation type="submission" date="2019-08" db="EMBL/GenBank/DDBJ databases">
        <authorList>
            <person name="Kucharzyk K."/>
            <person name="Murdoch R.W."/>
            <person name="Higgins S."/>
            <person name="Loffler F."/>
        </authorList>
    </citation>
    <scope>NUCLEOTIDE SEQUENCE</scope>
</reference>
<feature type="compositionally biased region" description="Polar residues" evidence="1">
    <location>
        <begin position="12"/>
        <end position="24"/>
    </location>
</feature>
<feature type="region of interest" description="Disordered" evidence="1">
    <location>
        <begin position="1"/>
        <end position="24"/>
    </location>
</feature>
<feature type="domain" description="Transposase DDE" evidence="2">
    <location>
        <begin position="45"/>
        <end position="92"/>
    </location>
</feature>